<sequence>MLEFYPDAGWDHDDLACRVFDRRSCDTGGQHATFTYKVDEDCYHDLGLCHSGDFYWANKVASMKCWKKSYGYPDGEIV</sequence>
<gene>
    <name evidence="1" type="ORF">GRF29_19g229007</name>
</gene>
<accession>A0AAN6M5G4</accession>
<dbReference type="AlphaFoldDB" id="A0AAN6M5G4"/>
<protein>
    <submittedName>
        <fullName evidence="1">Uncharacterized protein</fullName>
    </submittedName>
</protein>
<evidence type="ECO:0000313" key="2">
    <source>
        <dbReference type="Proteomes" id="UP001280581"/>
    </source>
</evidence>
<evidence type="ECO:0000313" key="1">
    <source>
        <dbReference type="EMBL" id="KAK3214466.1"/>
    </source>
</evidence>
<dbReference type="Proteomes" id="UP001280581">
    <property type="component" value="Unassembled WGS sequence"/>
</dbReference>
<dbReference type="EMBL" id="WVTA01000003">
    <property type="protein sequence ID" value="KAK3214466.1"/>
    <property type="molecule type" value="Genomic_DNA"/>
</dbReference>
<reference evidence="1 2" key="1">
    <citation type="submission" date="2021-02" db="EMBL/GenBank/DDBJ databases">
        <title>Genome assembly of Pseudopithomyces chartarum.</title>
        <authorList>
            <person name="Jauregui R."/>
            <person name="Singh J."/>
            <person name="Voisey C."/>
        </authorList>
    </citation>
    <scope>NUCLEOTIDE SEQUENCE [LARGE SCALE GENOMIC DNA]</scope>
    <source>
        <strain evidence="1 2">AGR01</strain>
    </source>
</reference>
<name>A0AAN6M5G4_9PLEO</name>
<organism evidence="1 2">
    <name type="scientific">Pseudopithomyces chartarum</name>
    <dbReference type="NCBI Taxonomy" id="1892770"/>
    <lineage>
        <taxon>Eukaryota</taxon>
        <taxon>Fungi</taxon>
        <taxon>Dikarya</taxon>
        <taxon>Ascomycota</taxon>
        <taxon>Pezizomycotina</taxon>
        <taxon>Dothideomycetes</taxon>
        <taxon>Pleosporomycetidae</taxon>
        <taxon>Pleosporales</taxon>
        <taxon>Massarineae</taxon>
        <taxon>Didymosphaeriaceae</taxon>
        <taxon>Pseudopithomyces</taxon>
    </lineage>
</organism>
<comment type="caution">
    <text evidence="1">The sequence shown here is derived from an EMBL/GenBank/DDBJ whole genome shotgun (WGS) entry which is preliminary data.</text>
</comment>
<keyword evidence="2" id="KW-1185">Reference proteome</keyword>
<proteinExistence type="predicted"/>